<evidence type="ECO:0000259" key="6">
    <source>
        <dbReference type="PROSITE" id="PS51094"/>
    </source>
</evidence>
<dbReference type="InterPro" id="IPR050661">
    <property type="entry name" value="BglG_antiterminators"/>
</dbReference>
<dbReference type="CDD" id="cd05568">
    <property type="entry name" value="PTS_IIB_bgl_like"/>
    <property type="match status" value="1"/>
</dbReference>
<dbReference type="InterPro" id="IPR011608">
    <property type="entry name" value="PRD"/>
</dbReference>
<dbReference type="InterPro" id="IPR036095">
    <property type="entry name" value="PTS_EIIB-like_sf"/>
</dbReference>
<dbReference type="SUPFAM" id="SSF52794">
    <property type="entry name" value="PTS system IIB component-like"/>
    <property type="match status" value="1"/>
</dbReference>
<dbReference type="PANTHER" id="PTHR30185:SF18">
    <property type="entry name" value="TRANSCRIPTIONAL REGULATOR MTLR"/>
    <property type="match status" value="1"/>
</dbReference>
<dbReference type="InterPro" id="IPR036388">
    <property type="entry name" value="WH-like_DNA-bd_sf"/>
</dbReference>
<evidence type="ECO:0000256" key="3">
    <source>
        <dbReference type="ARBA" id="ARBA00023015"/>
    </source>
</evidence>
<dbReference type="EMBL" id="JAPEQV010000012">
    <property type="protein sequence ID" value="MDF2313309.1"/>
    <property type="molecule type" value="Genomic_DNA"/>
</dbReference>
<gene>
    <name evidence="9" type="ORF">OOJ94_10795</name>
</gene>
<evidence type="ECO:0000256" key="2">
    <source>
        <dbReference type="ARBA" id="ARBA00022737"/>
    </source>
</evidence>
<feature type="domain" description="PTS EIIB type-2" evidence="7">
    <location>
        <begin position="319"/>
        <end position="408"/>
    </location>
</feature>
<dbReference type="Pfam" id="PF02302">
    <property type="entry name" value="PTS_IIB"/>
    <property type="match status" value="1"/>
</dbReference>
<dbReference type="InterPro" id="IPR013011">
    <property type="entry name" value="PTS_EIIB_2"/>
</dbReference>
<protein>
    <submittedName>
        <fullName evidence="9">PRD domain-containing protein</fullName>
    </submittedName>
</protein>
<dbReference type="SUPFAM" id="SSF63520">
    <property type="entry name" value="PTS-regulatory domain, PRD"/>
    <property type="match status" value="1"/>
</dbReference>
<dbReference type="InterPro" id="IPR036634">
    <property type="entry name" value="PRD_sf"/>
</dbReference>
<evidence type="ECO:0000259" key="8">
    <source>
        <dbReference type="PROSITE" id="PS51372"/>
    </source>
</evidence>
<dbReference type="AlphaFoldDB" id="A0AAX6LFK3"/>
<reference evidence="9" key="1">
    <citation type="submission" date="2022-11" db="EMBL/GenBank/DDBJ databases">
        <authorList>
            <person name="Wang Z."/>
        </authorList>
    </citation>
    <scope>NUCLEOTIDE SEQUENCE</scope>
    <source>
        <strain evidence="9">P2000</strain>
    </source>
</reference>
<dbReference type="Gene3D" id="1.10.10.10">
    <property type="entry name" value="Winged helix-like DNA-binding domain superfamily/Winged helix DNA-binding domain"/>
    <property type="match status" value="1"/>
</dbReference>
<dbReference type="GO" id="GO:0008982">
    <property type="term" value="F:protein-N(PI)-phosphohistidine-sugar phosphotransferase activity"/>
    <property type="evidence" value="ECO:0007669"/>
    <property type="project" value="InterPro"/>
</dbReference>
<keyword evidence="2" id="KW-0677">Repeat</keyword>
<keyword evidence="4" id="KW-0010">Activator</keyword>
<dbReference type="Gene3D" id="3.40.930.10">
    <property type="entry name" value="Mannitol-specific EII, Chain A"/>
    <property type="match status" value="1"/>
</dbReference>
<dbReference type="Gene3D" id="1.10.1790.10">
    <property type="entry name" value="PRD domain"/>
    <property type="match status" value="1"/>
</dbReference>
<organism evidence="9 10">
    <name type="scientific">Lactiplantibacillus pentosus</name>
    <name type="common">Lactobacillus pentosus</name>
    <dbReference type="NCBI Taxonomy" id="1589"/>
    <lineage>
        <taxon>Bacteria</taxon>
        <taxon>Bacillati</taxon>
        <taxon>Bacillota</taxon>
        <taxon>Bacilli</taxon>
        <taxon>Lactobacillales</taxon>
        <taxon>Lactobacillaceae</taxon>
        <taxon>Lactiplantibacillus</taxon>
    </lineage>
</organism>
<evidence type="ECO:0000256" key="5">
    <source>
        <dbReference type="ARBA" id="ARBA00023163"/>
    </source>
</evidence>
<dbReference type="PANTHER" id="PTHR30185">
    <property type="entry name" value="CRYPTIC BETA-GLUCOSIDE BGL OPERON ANTITERMINATOR"/>
    <property type="match status" value="1"/>
</dbReference>
<dbReference type="PROSITE" id="PS51094">
    <property type="entry name" value="PTS_EIIA_TYPE_2"/>
    <property type="match status" value="1"/>
</dbReference>
<evidence type="ECO:0000256" key="1">
    <source>
        <dbReference type="ARBA" id="ARBA00022679"/>
    </source>
</evidence>
<dbReference type="PROSITE" id="PS51099">
    <property type="entry name" value="PTS_EIIB_TYPE_2"/>
    <property type="match status" value="1"/>
</dbReference>
<dbReference type="Proteomes" id="UP001151834">
    <property type="component" value="Unassembled WGS sequence"/>
</dbReference>
<reference evidence="9" key="2">
    <citation type="journal article" date="2023" name="Front Nutr">
        <title>Lactiplantibacillus pentosus P2020 protects the hyperuricemia and renal inflammation in mice.</title>
        <authorList>
            <person name="Wang Z."/>
            <person name="Song L."/>
            <person name="Li X."/>
            <person name="Xiao Y."/>
            <person name="Huang Y."/>
            <person name="Zhang Y."/>
            <person name="Li J."/>
            <person name="Li M."/>
            <person name="Ren Z."/>
        </authorList>
    </citation>
    <scope>NUCLEOTIDE SEQUENCE</scope>
    <source>
        <strain evidence="9">P2000</strain>
    </source>
</reference>
<dbReference type="RefSeq" id="WP_275875221.1">
    <property type="nucleotide sequence ID" value="NZ_JAPEQV010000012.1"/>
</dbReference>
<name>A0AAX6LFK3_LACPE</name>
<dbReference type="Pfam" id="PF00359">
    <property type="entry name" value="PTS_EIIA_2"/>
    <property type="match status" value="1"/>
</dbReference>
<keyword evidence="5" id="KW-0804">Transcription</keyword>
<dbReference type="InterPro" id="IPR002178">
    <property type="entry name" value="PTS_EIIA_type-2_dom"/>
</dbReference>
<dbReference type="InterPro" id="IPR007737">
    <property type="entry name" value="Mga_HTH"/>
</dbReference>
<dbReference type="Pfam" id="PF00874">
    <property type="entry name" value="PRD"/>
    <property type="match status" value="1"/>
</dbReference>
<dbReference type="InterPro" id="IPR016152">
    <property type="entry name" value="PTrfase/Anion_transptr"/>
</dbReference>
<evidence type="ECO:0000256" key="4">
    <source>
        <dbReference type="ARBA" id="ARBA00023159"/>
    </source>
</evidence>
<feature type="domain" description="PTS EIIA type-2" evidence="6">
    <location>
        <begin position="417"/>
        <end position="551"/>
    </location>
</feature>
<keyword evidence="3" id="KW-0805">Transcription regulation</keyword>
<dbReference type="GO" id="GO:0009401">
    <property type="term" value="P:phosphoenolpyruvate-dependent sugar phosphotransferase system"/>
    <property type="evidence" value="ECO:0007669"/>
    <property type="project" value="InterPro"/>
</dbReference>
<evidence type="ECO:0000259" key="7">
    <source>
        <dbReference type="PROSITE" id="PS51099"/>
    </source>
</evidence>
<dbReference type="Pfam" id="PF05043">
    <property type="entry name" value="Mga"/>
    <property type="match status" value="1"/>
</dbReference>
<feature type="domain" description="PRD" evidence="8">
    <location>
        <begin position="211"/>
        <end position="318"/>
    </location>
</feature>
<dbReference type="PROSITE" id="PS51372">
    <property type="entry name" value="PRD_2"/>
    <property type="match status" value="1"/>
</dbReference>
<comment type="caution">
    <text evidence="9">The sequence shown here is derived from an EMBL/GenBank/DDBJ whole genome shotgun (WGS) entry which is preliminary data.</text>
</comment>
<proteinExistence type="predicted"/>
<dbReference type="InterPro" id="IPR003501">
    <property type="entry name" value="PTS_EIIB_2/3"/>
</dbReference>
<dbReference type="Gene3D" id="3.40.50.2300">
    <property type="match status" value="1"/>
</dbReference>
<keyword evidence="1" id="KW-0808">Transferase</keyword>
<accession>A0AAX6LFK3</accession>
<evidence type="ECO:0000313" key="10">
    <source>
        <dbReference type="Proteomes" id="UP001151834"/>
    </source>
</evidence>
<evidence type="ECO:0000313" key="9">
    <source>
        <dbReference type="EMBL" id="MDF2313309.1"/>
    </source>
</evidence>
<dbReference type="GO" id="GO:0006355">
    <property type="term" value="P:regulation of DNA-templated transcription"/>
    <property type="evidence" value="ECO:0007669"/>
    <property type="project" value="InterPro"/>
</dbReference>
<dbReference type="SUPFAM" id="SSF55804">
    <property type="entry name" value="Phoshotransferase/anion transport protein"/>
    <property type="match status" value="1"/>
</dbReference>
<sequence length="551" mass="63347">MKANQNLSSKERKYLILQRLLNSEHLSYQQLSNEYYVSRSSIANDIASVKQILAEEKVRLTFDNSGTYLTGGEISRQRVLKRLIMDLINDIKTNHFMLSTLLDQSLYEQVAILFRSILRQSQIEVPESYLQDILISTVIVIQRGKENQHIQLGTKRQFGKLFFQFDKYPLVYELLKSIEDNRIYQFSKADFQYLTYVILGNGFKYFMVNSTIPDSFKVKVKQLIVRVGEGVNTDFSQDSRLESDLMVHLYQLVLRLQAHTTVINPVLDEIRKSYRKLFGVVWYALNDFGNDNNLMISADEVGFVTIHFQAALERSKKVRKVLFVCPNGIGTSALISAKLRQILPDITLIEVVSVDKLKQQDLSDVDLIISTVIITDARISYVKISPLMSAEDMKKIMSRYIDITLAQNSREIVSNETSLTPALKMLTGHVFFDDVPNFLTAIEYLQSKNYWKSDERQRAFRESVLKREAVQSTYLGNGFAIPHGKPSLVDQTCITVLILDTPIIWDNVSVDVVALLMIREKDSAYVEPFMNLLMKGIEDKSWFIPKMMEVK</sequence>